<comment type="caution">
    <text evidence="2">The sequence shown here is derived from an EMBL/GenBank/DDBJ whole genome shotgun (WGS) entry which is preliminary data.</text>
</comment>
<feature type="transmembrane region" description="Helical" evidence="1">
    <location>
        <begin position="46"/>
        <end position="65"/>
    </location>
</feature>
<proteinExistence type="predicted"/>
<dbReference type="Pfam" id="PF22765">
    <property type="entry name" value="DUF7010"/>
    <property type="match status" value="1"/>
</dbReference>
<evidence type="ECO:0000313" key="2">
    <source>
        <dbReference type="EMBL" id="PXW78033.1"/>
    </source>
</evidence>
<dbReference type="EMBL" id="QJJM01000003">
    <property type="protein sequence ID" value="PXW78033.1"/>
    <property type="molecule type" value="Genomic_DNA"/>
</dbReference>
<keyword evidence="1" id="KW-1133">Transmembrane helix</keyword>
<evidence type="ECO:0000313" key="3">
    <source>
        <dbReference type="Proteomes" id="UP000248014"/>
    </source>
</evidence>
<accession>A0A2V3V8D9</accession>
<gene>
    <name evidence="2" type="ORF">C7451_103141</name>
</gene>
<keyword evidence="1" id="KW-0812">Transmembrane</keyword>
<evidence type="ECO:0000256" key="1">
    <source>
        <dbReference type="SAM" id="Phobius"/>
    </source>
</evidence>
<feature type="transmembrane region" description="Helical" evidence="1">
    <location>
        <begin position="113"/>
        <end position="132"/>
    </location>
</feature>
<keyword evidence="1" id="KW-0472">Membrane</keyword>
<feature type="transmembrane region" description="Helical" evidence="1">
    <location>
        <begin position="162"/>
        <end position="180"/>
    </location>
</feature>
<dbReference type="AlphaFoldDB" id="A0A2V3V8D9"/>
<dbReference type="Proteomes" id="UP000248014">
    <property type="component" value="Unassembled WGS sequence"/>
</dbReference>
<dbReference type="InterPro" id="IPR053824">
    <property type="entry name" value="DUF7010"/>
</dbReference>
<feature type="transmembrane region" description="Helical" evidence="1">
    <location>
        <begin position="21"/>
        <end position="40"/>
    </location>
</feature>
<name>A0A2V3V8D9_9SPHN</name>
<keyword evidence="3" id="KW-1185">Reference proteome</keyword>
<dbReference type="OrthoDB" id="7595043at2"/>
<feature type="transmembrane region" description="Helical" evidence="1">
    <location>
        <begin position="86"/>
        <end position="107"/>
    </location>
</feature>
<reference evidence="2 3" key="1">
    <citation type="submission" date="2018-05" db="EMBL/GenBank/DDBJ databases">
        <title>Genomic Encyclopedia of Type Strains, Phase IV (KMG-IV): sequencing the most valuable type-strain genomes for metagenomic binning, comparative biology and taxonomic classification.</title>
        <authorList>
            <person name="Goeker M."/>
        </authorList>
    </citation>
    <scope>NUCLEOTIDE SEQUENCE [LARGE SCALE GENOMIC DNA]</scope>
    <source>
        <strain evidence="2 3">DSM 3183</strain>
    </source>
</reference>
<organism evidence="2 3">
    <name type="scientific">Blastomonas natatoria</name>
    <dbReference type="NCBI Taxonomy" id="34015"/>
    <lineage>
        <taxon>Bacteria</taxon>
        <taxon>Pseudomonadati</taxon>
        <taxon>Pseudomonadota</taxon>
        <taxon>Alphaproteobacteria</taxon>
        <taxon>Sphingomonadales</taxon>
        <taxon>Sphingomonadaceae</taxon>
        <taxon>Blastomonas</taxon>
    </lineage>
</organism>
<sequence length="187" mass="19972">MSDMRDLPLAQLQRDYLADSTAGMPIAGLITWSALAVASWQMGNAMPTWVAFIAAAAPAPLSIVIDKLRGAPGLTTQSNKNPLTQLFMRFIFVIALIIPFVIFAVQAAQSLDLLILGLAILAGMIWVPHGWAADDPAGMIHFVLRAVLCYSAYLFVPAPNTGAAIAGAAALTYVYAIWAMKKPESVK</sequence>
<dbReference type="RefSeq" id="WP_146215284.1">
    <property type="nucleotide sequence ID" value="NZ_QJJM01000003.1"/>
</dbReference>
<protein>
    <submittedName>
        <fullName evidence="2">Uncharacterized protein</fullName>
    </submittedName>
</protein>